<dbReference type="InterPro" id="IPR010921">
    <property type="entry name" value="Trp_repressor/repl_initiator"/>
</dbReference>
<feature type="binding site" evidence="8">
    <location>
        <position position="204"/>
    </location>
    <ligand>
        <name>ATP</name>
        <dbReference type="ChEBI" id="CHEBI:30616"/>
    </ligand>
</feature>
<sequence>MFKSSIVETTVSDSVTVPPRGNGDADGFDGDPRNFWDRVRRRLRAEIGEEVYLSWFARVELDGIFGETVRLSVPTRFLKNWIQQHYIDRLNALWNEEIAGSRVELSVRTAVLRSPGHVPVITRAESSTQPRQLAEIKTVTSAPAAPASTPDLGSGSPLDARLTFGTYRLGSSNRLAHAAALKVAQAPAGGPAVFNPLYLHAAVGLGKTHLLQAIVAAGAERGRRVVYLTAERFMYGFIAALKSQSALAFKEQVREIDTLVIDDLQFLQGKSVQQEFCHTLNSLMDSGRQIVIAADRPPSELDALEERVRSRLAGGLVVEIDALDEDLRLEILASRVAALAQQHPGFSVPQDVLQFIARNCGQNGRDLDGALNRLLAHNQLTSRAITLEMAEEAVRDLVRSSEPKRVRVDDILRIVAKHYNVTRADILSQRRTANVVKPRQIAMYLAKMLTLRSLPEIGRRFGGRDHTTVLHAVRKIEGLVGSDSALASEVETLKRLVSE</sequence>
<evidence type="ECO:0000256" key="5">
    <source>
        <dbReference type="ARBA" id="ARBA00022840"/>
    </source>
</evidence>
<protein>
    <recommendedName>
        <fullName evidence="8 9">Chromosomal replication initiator protein DnaA</fullName>
    </recommendedName>
</protein>
<dbReference type="InterPro" id="IPR001957">
    <property type="entry name" value="Chromosome_initiator_DnaA"/>
</dbReference>
<keyword evidence="5 8" id="KW-0067">ATP-binding</keyword>
<dbReference type="Pfam" id="PF00308">
    <property type="entry name" value="Bac_DnaA"/>
    <property type="match status" value="1"/>
</dbReference>
<evidence type="ECO:0000256" key="3">
    <source>
        <dbReference type="ARBA" id="ARBA00022705"/>
    </source>
</evidence>
<dbReference type="InterPro" id="IPR013159">
    <property type="entry name" value="DnaA_C"/>
</dbReference>
<dbReference type="Pfam" id="PF08299">
    <property type="entry name" value="Bac_DnaA_C"/>
    <property type="match status" value="1"/>
</dbReference>
<dbReference type="PANTHER" id="PTHR30050">
    <property type="entry name" value="CHROMOSOMAL REPLICATION INITIATOR PROTEIN DNAA"/>
    <property type="match status" value="1"/>
</dbReference>
<dbReference type="Proteomes" id="UP001143330">
    <property type="component" value="Unassembled WGS sequence"/>
</dbReference>
<keyword evidence="7 8" id="KW-0238">DNA-binding</keyword>
<feature type="binding site" evidence="8">
    <location>
        <position position="206"/>
    </location>
    <ligand>
        <name>ATP</name>
        <dbReference type="ChEBI" id="CHEBI:30616"/>
    </ligand>
</feature>
<feature type="region of interest" description="Domain IV, binds dsDNA" evidence="8">
    <location>
        <begin position="379"/>
        <end position="499"/>
    </location>
</feature>
<dbReference type="RefSeq" id="WP_213364860.1">
    <property type="nucleotide sequence ID" value="NZ_BSFM01000014.1"/>
</dbReference>
<evidence type="ECO:0000256" key="8">
    <source>
        <dbReference type="HAMAP-Rule" id="MF_00377"/>
    </source>
</evidence>
<feature type="binding site" evidence="8">
    <location>
        <position position="207"/>
    </location>
    <ligand>
        <name>ATP</name>
        <dbReference type="ChEBI" id="CHEBI:30616"/>
    </ligand>
</feature>
<accession>A0A9W6JXF3</accession>
<evidence type="ECO:0000256" key="4">
    <source>
        <dbReference type="ARBA" id="ARBA00022741"/>
    </source>
</evidence>
<evidence type="ECO:0000259" key="13">
    <source>
        <dbReference type="SMART" id="SM00382"/>
    </source>
</evidence>
<evidence type="ECO:0000313" key="15">
    <source>
        <dbReference type="EMBL" id="GLK85027.1"/>
    </source>
</evidence>
<feature type="region of interest" description="Domain I, interacts with DnaA modulators" evidence="8">
    <location>
        <begin position="1"/>
        <end position="135"/>
    </location>
</feature>
<dbReference type="EMBL" id="BSFM01000014">
    <property type="protein sequence ID" value="GLK85027.1"/>
    <property type="molecule type" value="Genomic_DNA"/>
</dbReference>
<dbReference type="CDD" id="cd00009">
    <property type="entry name" value="AAA"/>
    <property type="match status" value="1"/>
</dbReference>
<dbReference type="AlphaFoldDB" id="A0A9W6JXF3"/>
<evidence type="ECO:0000256" key="2">
    <source>
        <dbReference type="ARBA" id="ARBA00022490"/>
    </source>
</evidence>
<keyword evidence="3 8" id="KW-0235">DNA replication</keyword>
<dbReference type="SMART" id="SM00382">
    <property type="entry name" value="AAA"/>
    <property type="match status" value="1"/>
</dbReference>
<comment type="subunit">
    <text evidence="8">Oligomerizes as a right-handed, spiral filament on DNA at oriC.</text>
</comment>
<keyword evidence="4 8" id="KW-0547">Nucleotide-binding</keyword>
<dbReference type="SUPFAM" id="SSF52540">
    <property type="entry name" value="P-loop containing nucleoside triphosphate hydrolases"/>
    <property type="match status" value="1"/>
</dbReference>
<comment type="domain">
    <text evidence="8">Domain I is involved in oligomerization and binding regulators, domain II is flexibile and of varying length in different bacteria, domain III forms the AAA+ region, while domain IV binds dsDNA.</text>
</comment>
<dbReference type="InterPro" id="IPR027417">
    <property type="entry name" value="P-loop_NTPase"/>
</dbReference>
<dbReference type="InterPro" id="IPR013317">
    <property type="entry name" value="DnaA_dom"/>
</dbReference>
<proteinExistence type="inferred from homology"/>
<dbReference type="GO" id="GO:0006270">
    <property type="term" value="P:DNA replication initiation"/>
    <property type="evidence" value="ECO:0007669"/>
    <property type="project" value="UniProtKB-UniRule"/>
</dbReference>
<dbReference type="InterPro" id="IPR018312">
    <property type="entry name" value="Chromosome_initiator_DnaA_CS"/>
</dbReference>
<comment type="caution">
    <text evidence="15">The sequence shown here is derived from an EMBL/GenBank/DDBJ whole genome shotgun (WGS) entry which is preliminary data.</text>
</comment>
<evidence type="ECO:0000256" key="10">
    <source>
        <dbReference type="RuleBase" id="RU000577"/>
    </source>
</evidence>
<dbReference type="Gene3D" id="1.10.1750.10">
    <property type="match status" value="1"/>
</dbReference>
<dbReference type="GO" id="GO:0005737">
    <property type="term" value="C:cytoplasm"/>
    <property type="evidence" value="ECO:0007669"/>
    <property type="project" value="UniProtKB-SubCell"/>
</dbReference>
<dbReference type="InterPro" id="IPR038454">
    <property type="entry name" value="DnaA_N_sf"/>
</dbReference>
<reference evidence="15" key="2">
    <citation type="submission" date="2023-01" db="EMBL/GenBank/DDBJ databases">
        <authorList>
            <person name="Sun Q."/>
            <person name="Evtushenko L."/>
        </authorList>
    </citation>
    <scope>NUCLEOTIDE SEQUENCE</scope>
    <source>
        <strain evidence="15">VKM B-2789</strain>
    </source>
</reference>
<dbReference type="InterPro" id="IPR020591">
    <property type="entry name" value="Chromosome_initiator_DnaA-like"/>
</dbReference>
<dbReference type="Gene3D" id="3.40.50.300">
    <property type="entry name" value="P-loop containing nucleotide triphosphate hydrolases"/>
    <property type="match status" value="1"/>
</dbReference>
<evidence type="ECO:0000256" key="6">
    <source>
        <dbReference type="ARBA" id="ARBA00023121"/>
    </source>
</evidence>
<name>A0A9W6JXF3_9HYPH</name>
<comment type="subcellular location">
    <subcellularLocation>
        <location evidence="8">Cytoplasm</location>
    </subcellularLocation>
</comment>
<dbReference type="PROSITE" id="PS01008">
    <property type="entry name" value="DNAA"/>
    <property type="match status" value="1"/>
</dbReference>
<dbReference type="GO" id="GO:0005524">
    <property type="term" value="F:ATP binding"/>
    <property type="evidence" value="ECO:0007669"/>
    <property type="project" value="UniProtKB-UniRule"/>
</dbReference>
<dbReference type="SUPFAM" id="SSF48295">
    <property type="entry name" value="TrpR-like"/>
    <property type="match status" value="1"/>
</dbReference>
<dbReference type="GO" id="GO:0005886">
    <property type="term" value="C:plasma membrane"/>
    <property type="evidence" value="ECO:0007669"/>
    <property type="project" value="TreeGrafter"/>
</dbReference>
<evidence type="ECO:0000259" key="14">
    <source>
        <dbReference type="SMART" id="SM00760"/>
    </source>
</evidence>
<comment type="caution">
    <text evidence="8">Lacks conserved residue(s) required for the propagation of feature annotation.</text>
</comment>
<dbReference type="SMART" id="SM00760">
    <property type="entry name" value="Bac_DnaA_C"/>
    <property type="match status" value="1"/>
</dbReference>
<evidence type="ECO:0000256" key="7">
    <source>
        <dbReference type="ARBA" id="ARBA00023125"/>
    </source>
</evidence>
<dbReference type="GO" id="GO:0008289">
    <property type="term" value="F:lipid binding"/>
    <property type="evidence" value="ECO:0007669"/>
    <property type="project" value="UniProtKB-KW"/>
</dbReference>
<comment type="function">
    <text evidence="8 10">Plays an essential role in the initiation and regulation of chromosomal replication. ATP-DnaA binds to the origin of replication (oriC) to initiate formation of the DNA replication initiation complex once per cell cycle. Binds the DnaA box (a 9 base pair repeat at the origin) and separates the double-stranded (ds)DNA. Forms a right-handed helical filament on oriC DNA; dsDNA binds to the exterior of the filament while single-stranded (ss)DNA is stabiized in the filament's interior. The ATP-DnaA-oriC complex binds and stabilizes one strand of the AT-rich DNA unwinding element (DUE), permitting loading of DNA polymerase. After initiation quickly degrades to an ADP-DnaA complex that is not apt for DNA replication. Binds acidic phospholipids.</text>
</comment>
<organism evidence="15 16">
    <name type="scientific">Ancylobacter defluvii</name>
    <dbReference type="NCBI Taxonomy" id="1282440"/>
    <lineage>
        <taxon>Bacteria</taxon>
        <taxon>Pseudomonadati</taxon>
        <taxon>Pseudomonadota</taxon>
        <taxon>Alphaproteobacteria</taxon>
        <taxon>Hyphomicrobiales</taxon>
        <taxon>Xanthobacteraceae</taxon>
        <taxon>Ancylobacter</taxon>
    </lineage>
</organism>
<dbReference type="NCBIfam" id="TIGR00362">
    <property type="entry name" value="DnaA"/>
    <property type="match status" value="1"/>
</dbReference>
<dbReference type="InterPro" id="IPR003593">
    <property type="entry name" value="AAA+_ATPase"/>
</dbReference>
<evidence type="ECO:0000313" key="16">
    <source>
        <dbReference type="Proteomes" id="UP001143330"/>
    </source>
</evidence>
<dbReference type="PANTHER" id="PTHR30050:SF2">
    <property type="entry name" value="CHROMOSOMAL REPLICATION INITIATOR PROTEIN DNAA"/>
    <property type="match status" value="1"/>
</dbReference>
<feature type="binding site" evidence="8">
    <location>
        <position position="208"/>
    </location>
    <ligand>
        <name>ATP</name>
        <dbReference type="ChEBI" id="CHEBI:30616"/>
    </ligand>
</feature>
<dbReference type="InterPro" id="IPR024633">
    <property type="entry name" value="DnaA_N_dom"/>
</dbReference>
<dbReference type="PRINTS" id="PR00051">
    <property type="entry name" value="DNAA"/>
</dbReference>
<evidence type="ECO:0000256" key="11">
    <source>
        <dbReference type="RuleBase" id="RU004227"/>
    </source>
</evidence>
<feature type="compositionally biased region" description="Polar residues" evidence="12">
    <location>
        <begin position="1"/>
        <end position="15"/>
    </location>
</feature>
<dbReference type="CDD" id="cd06571">
    <property type="entry name" value="Bac_DnaA_C"/>
    <property type="match status" value="1"/>
</dbReference>
<gene>
    <name evidence="8 15" type="primary">dnaA</name>
    <name evidence="15" type="ORF">GCM10017653_30970</name>
</gene>
<evidence type="ECO:0000256" key="9">
    <source>
        <dbReference type="NCBIfam" id="TIGR00362"/>
    </source>
</evidence>
<keyword evidence="6 8" id="KW-0446">Lipid-binding</keyword>
<feature type="domain" description="AAA+ ATPase" evidence="13">
    <location>
        <begin position="193"/>
        <end position="318"/>
    </location>
</feature>
<reference evidence="15" key="1">
    <citation type="journal article" date="2014" name="Int. J. Syst. Evol. Microbiol.">
        <title>Complete genome sequence of Corynebacterium casei LMG S-19264T (=DSM 44701T), isolated from a smear-ripened cheese.</title>
        <authorList>
            <consortium name="US DOE Joint Genome Institute (JGI-PGF)"/>
            <person name="Walter F."/>
            <person name="Albersmeier A."/>
            <person name="Kalinowski J."/>
            <person name="Ruckert C."/>
        </authorList>
    </citation>
    <scope>NUCLEOTIDE SEQUENCE</scope>
    <source>
        <strain evidence="15">VKM B-2789</strain>
    </source>
</reference>
<dbReference type="Gene3D" id="3.30.300.180">
    <property type="match status" value="1"/>
</dbReference>
<dbReference type="Pfam" id="PF11638">
    <property type="entry name" value="DnaA_N"/>
    <property type="match status" value="1"/>
</dbReference>
<evidence type="ECO:0000256" key="12">
    <source>
        <dbReference type="SAM" id="MobiDB-lite"/>
    </source>
</evidence>
<dbReference type="Gene3D" id="1.10.8.60">
    <property type="match status" value="1"/>
</dbReference>
<dbReference type="GO" id="GO:0003688">
    <property type="term" value="F:DNA replication origin binding"/>
    <property type="evidence" value="ECO:0007669"/>
    <property type="project" value="UniProtKB-UniRule"/>
</dbReference>
<feature type="domain" description="Chromosomal replication initiator DnaA C-terminal" evidence="14">
    <location>
        <begin position="407"/>
        <end position="476"/>
    </location>
</feature>
<keyword evidence="2 8" id="KW-0963">Cytoplasm</keyword>
<dbReference type="GO" id="GO:0006275">
    <property type="term" value="P:regulation of DNA replication"/>
    <property type="evidence" value="ECO:0007669"/>
    <property type="project" value="UniProtKB-UniRule"/>
</dbReference>
<comment type="similarity">
    <text evidence="1 8 11">Belongs to the DnaA family.</text>
</comment>
<evidence type="ECO:0000256" key="1">
    <source>
        <dbReference type="ARBA" id="ARBA00006583"/>
    </source>
</evidence>
<feature type="region of interest" description="Disordered" evidence="12">
    <location>
        <begin position="1"/>
        <end position="29"/>
    </location>
</feature>
<dbReference type="HAMAP" id="MF_00377">
    <property type="entry name" value="DnaA_bact"/>
    <property type="match status" value="1"/>
</dbReference>
<keyword evidence="16" id="KW-1185">Reference proteome</keyword>